<name>A0AAV7RVE1_PLEWA</name>
<dbReference type="EMBL" id="JANPWB010000009">
    <property type="protein sequence ID" value="KAJ1155576.1"/>
    <property type="molecule type" value="Genomic_DNA"/>
</dbReference>
<protein>
    <submittedName>
        <fullName evidence="2">Uncharacterized protein</fullName>
    </submittedName>
</protein>
<feature type="region of interest" description="Disordered" evidence="1">
    <location>
        <begin position="42"/>
        <end position="77"/>
    </location>
</feature>
<dbReference type="Proteomes" id="UP001066276">
    <property type="component" value="Chromosome 5"/>
</dbReference>
<accession>A0AAV7RVE1</accession>
<organism evidence="2 3">
    <name type="scientific">Pleurodeles waltl</name>
    <name type="common">Iberian ribbed newt</name>
    <dbReference type="NCBI Taxonomy" id="8319"/>
    <lineage>
        <taxon>Eukaryota</taxon>
        <taxon>Metazoa</taxon>
        <taxon>Chordata</taxon>
        <taxon>Craniata</taxon>
        <taxon>Vertebrata</taxon>
        <taxon>Euteleostomi</taxon>
        <taxon>Amphibia</taxon>
        <taxon>Batrachia</taxon>
        <taxon>Caudata</taxon>
        <taxon>Salamandroidea</taxon>
        <taxon>Salamandridae</taxon>
        <taxon>Pleurodelinae</taxon>
        <taxon>Pleurodeles</taxon>
    </lineage>
</organism>
<sequence length="219" mass="23204">MGSGGGPPPVPFTVAITGEGGFFRLVDPLSFLLLHSRAPGSVSVPPGGAARPPVETRPYYVPGGGRGGNKQWRRSSRPRPAASLCLAARQDGWGVPGLPACTRRSVHRAGPLTWCLLPRPPGYRDPPPGPGPGPPGTHSGLSACHARHQLSYRPGLGPAGRVAIAILFYLPGSARSPRGHRMQGLRFFFGVRDPRETQGHRSVRIGVFQLPWTVLIMGG</sequence>
<gene>
    <name evidence="2" type="ORF">NDU88_008305</name>
</gene>
<comment type="caution">
    <text evidence="2">The sequence shown here is derived from an EMBL/GenBank/DDBJ whole genome shotgun (WGS) entry which is preliminary data.</text>
</comment>
<keyword evidence="3" id="KW-1185">Reference proteome</keyword>
<proteinExistence type="predicted"/>
<dbReference type="AlphaFoldDB" id="A0AAV7RVE1"/>
<evidence type="ECO:0000313" key="2">
    <source>
        <dbReference type="EMBL" id="KAJ1155576.1"/>
    </source>
</evidence>
<reference evidence="2" key="1">
    <citation type="journal article" date="2022" name="bioRxiv">
        <title>Sequencing and chromosome-scale assembly of the giantPleurodeles waltlgenome.</title>
        <authorList>
            <person name="Brown T."/>
            <person name="Elewa A."/>
            <person name="Iarovenko S."/>
            <person name="Subramanian E."/>
            <person name="Araus A.J."/>
            <person name="Petzold A."/>
            <person name="Susuki M."/>
            <person name="Suzuki K.-i.T."/>
            <person name="Hayashi T."/>
            <person name="Toyoda A."/>
            <person name="Oliveira C."/>
            <person name="Osipova E."/>
            <person name="Leigh N.D."/>
            <person name="Simon A."/>
            <person name="Yun M.H."/>
        </authorList>
    </citation>
    <scope>NUCLEOTIDE SEQUENCE</scope>
    <source>
        <strain evidence="2">20211129_DDA</strain>
        <tissue evidence="2">Liver</tissue>
    </source>
</reference>
<evidence type="ECO:0000313" key="3">
    <source>
        <dbReference type="Proteomes" id="UP001066276"/>
    </source>
</evidence>
<evidence type="ECO:0000256" key="1">
    <source>
        <dbReference type="SAM" id="MobiDB-lite"/>
    </source>
</evidence>